<sequence>MDPVSAACCAAQFIGLAGQALQGIISIRRRFQGVKSAPKLVKRIHHELKIIEGIVAQLSKLEQSQISDDAAQNFLATLMECEDTMQALGEVLIRHDFVNCEGGMKRLWKKILTDDKRPEFEEYLRILERAKTSLLVTMSGMQLHATSDFRRDFATHAHKVEQSLGNVELGISSLHNISKDIYSTTVETNMRVEEVVDVIKSVDRAIQDLRTDMPVLMEGGIQRILESQLEGWLKNIDVGHLSQGTSTITGNSSLLEHDSARVTTVNRTSSNSSIVLTRNTDFNHTSSLEPKFHYLPHHLSPGQSRNGTCVRKKTYSRNFPLPIGFIQMKTTQRIYQDTFTAGTSIQKETLRVEMTIIPFRWLSSRGQVLSFEKVYDEYHRHSWTYTPRTYNTVTDNAMIVLACQNQDLESVRNLFKYQKASPFDVSLDGRSLMAHTVQKFDIEGRASVIMKAKDVIQFLISQGADTTRFMKELLDSYAVLASNAMYRNFESSYVDDPTVNENLRLLDEIWRLCLERCQTDPFVNTSVLEQLWDRSLGGRDLPSLDGAYLFHNEYAGFDDLLFENPEKVFTDLMGAGLISWMADKTWERLTDQHYETLVHLCNGGNDSMKARLFSKPPPTATTWKENSCFCPSSRSHLLFKALLYNPPFDKKSRQRHRRRHLRRILVLLLESGEDPEATCSCKATWQRPEGFRSATDLAASVGAIEIWLAVLEEAGFDATRIFDECRFEGLSDLFDAPDEKSNSLTGPLKVVGSAIIRTISSIV</sequence>
<proteinExistence type="predicted"/>
<protein>
    <recommendedName>
        <fullName evidence="3">Fungal N-terminal domain-containing protein</fullName>
    </recommendedName>
</protein>
<dbReference type="Proteomes" id="UP000799757">
    <property type="component" value="Unassembled WGS sequence"/>
</dbReference>
<dbReference type="AlphaFoldDB" id="A0A6A6XI83"/>
<evidence type="ECO:0008006" key="3">
    <source>
        <dbReference type="Google" id="ProtNLM"/>
    </source>
</evidence>
<gene>
    <name evidence="1" type="ORF">K505DRAFT_416161</name>
</gene>
<evidence type="ECO:0000313" key="2">
    <source>
        <dbReference type="Proteomes" id="UP000799757"/>
    </source>
</evidence>
<reference evidence="1" key="1">
    <citation type="journal article" date="2020" name="Stud. Mycol.">
        <title>101 Dothideomycetes genomes: a test case for predicting lifestyles and emergence of pathogens.</title>
        <authorList>
            <person name="Haridas S."/>
            <person name="Albert R."/>
            <person name="Binder M."/>
            <person name="Bloem J."/>
            <person name="Labutti K."/>
            <person name="Salamov A."/>
            <person name="Andreopoulos B."/>
            <person name="Baker S."/>
            <person name="Barry K."/>
            <person name="Bills G."/>
            <person name="Bluhm B."/>
            <person name="Cannon C."/>
            <person name="Castanera R."/>
            <person name="Culley D."/>
            <person name="Daum C."/>
            <person name="Ezra D."/>
            <person name="Gonzalez J."/>
            <person name="Henrissat B."/>
            <person name="Kuo A."/>
            <person name="Liang C."/>
            <person name="Lipzen A."/>
            <person name="Lutzoni F."/>
            <person name="Magnuson J."/>
            <person name="Mondo S."/>
            <person name="Nolan M."/>
            <person name="Ohm R."/>
            <person name="Pangilinan J."/>
            <person name="Park H.-J."/>
            <person name="Ramirez L."/>
            <person name="Alfaro M."/>
            <person name="Sun H."/>
            <person name="Tritt A."/>
            <person name="Yoshinaga Y."/>
            <person name="Zwiers L.-H."/>
            <person name="Turgeon B."/>
            <person name="Goodwin S."/>
            <person name="Spatafora J."/>
            <person name="Crous P."/>
            <person name="Grigoriev I."/>
        </authorList>
    </citation>
    <scope>NUCLEOTIDE SEQUENCE</scope>
    <source>
        <strain evidence="1">CBS 109.77</strain>
    </source>
</reference>
<accession>A0A6A6XI83</accession>
<name>A0A6A6XI83_9PLEO</name>
<evidence type="ECO:0000313" key="1">
    <source>
        <dbReference type="EMBL" id="KAF2795904.1"/>
    </source>
</evidence>
<dbReference type="EMBL" id="MU001845">
    <property type="protein sequence ID" value="KAF2795904.1"/>
    <property type="molecule type" value="Genomic_DNA"/>
</dbReference>
<keyword evidence="2" id="KW-1185">Reference proteome</keyword>
<organism evidence="1 2">
    <name type="scientific">Melanomma pulvis-pyrius CBS 109.77</name>
    <dbReference type="NCBI Taxonomy" id="1314802"/>
    <lineage>
        <taxon>Eukaryota</taxon>
        <taxon>Fungi</taxon>
        <taxon>Dikarya</taxon>
        <taxon>Ascomycota</taxon>
        <taxon>Pezizomycotina</taxon>
        <taxon>Dothideomycetes</taxon>
        <taxon>Pleosporomycetidae</taxon>
        <taxon>Pleosporales</taxon>
        <taxon>Melanommataceae</taxon>
        <taxon>Melanomma</taxon>
    </lineage>
</organism>
<dbReference type="OrthoDB" id="3796040at2759"/>